<dbReference type="GO" id="GO:0030672">
    <property type="term" value="C:synaptic vesicle membrane"/>
    <property type="evidence" value="ECO:0007669"/>
    <property type="project" value="TreeGrafter"/>
</dbReference>
<evidence type="ECO:0000256" key="3">
    <source>
        <dbReference type="ARBA" id="ARBA00022692"/>
    </source>
</evidence>
<dbReference type="GO" id="GO:0015842">
    <property type="term" value="P:aminergic neurotransmitter loading into synaptic vesicle"/>
    <property type="evidence" value="ECO:0007669"/>
    <property type="project" value="TreeGrafter"/>
</dbReference>
<feature type="transmembrane region" description="Helical" evidence="6">
    <location>
        <begin position="20"/>
        <end position="44"/>
    </location>
</feature>
<dbReference type="InterPro" id="IPR020846">
    <property type="entry name" value="MFS_dom"/>
</dbReference>
<dbReference type="AlphaFoldDB" id="A0A336L2F9"/>
<dbReference type="VEuPathDB" id="VectorBase:CSON011665"/>
<dbReference type="PROSITE" id="PS50850">
    <property type="entry name" value="MFS"/>
    <property type="match status" value="1"/>
</dbReference>
<accession>A0A336L2F9</accession>
<feature type="transmembrane region" description="Helical" evidence="6">
    <location>
        <begin position="202"/>
        <end position="220"/>
    </location>
</feature>
<dbReference type="CDD" id="cd17384">
    <property type="entry name" value="MFS_SLC18A1_2_VAT1_2"/>
    <property type="match status" value="1"/>
</dbReference>
<feature type="transmembrane region" description="Helical" evidence="6">
    <location>
        <begin position="445"/>
        <end position="463"/>
    </location>
</feature>
<dbReference type="SUPFAM" id="SSF103473">
    <property type="entry name" value="MFS general substrate transporter"/>
    <property type="match status" value="1"/>
</dbReference>
<dbReference type="VEuPathDB" id="VectorBase:CSON014766"/>
<dbReference type="PANTHER" id="PTHR23506">
    <property type="entry name" value="GH10249P"/>
    <property type="match status" value="1"/>
</dbReference>
<feature type="transmembrane region" description="Helical" evidence="6">
    <location>
        <begin position="277"/>
        <end position="295"/>
    </location>
</feature>
<evidence type="ECO:0000313" key="9">
    <source>
        <dbReference type="EMBL" id="SSX27742.1"/>
    </source>
</evidence>
<dbReference type="Gene3D" id="1.20.1250.20">
    <property type="entry name" value="MFS general substrate transporter like domains"/>
    <property type="match status" value="1"/>
</dbReference>
<dbReference type="Pfam" id="PF07690">
    <property type="entry name" value="MFS_1"/>
    <property type="match status" value="2"/>
</dbReference>
<evidence type="ECO:0000313" key="8">
    <source>
        <dbReference type="EMBL" id="SSX07400.1"/>
    </source>
</evidence>
<evidence type="ECO:0000259" key="7">
    <source>
        <dbReference type="PROSITE" id="PS50850"/>
    </source>
</evidence>
<dbReference type="OMA" id="QKHMLAG"/>
<dbReference type="EMBL" id="UFQT01000867">
    <property type="protein sequence ID" value="SSX27742.1"/>
    <property type="molecule type" value="Genomic_DNA"/>
</dbReference>
<comment type="subcellular location">
    <subcellularLocation>
        <location evidence="1">Membrane</location>
        <topology evidence="1">Multi-pass membrane protein</topology>
    </subcellularLocation>
</comment>
<dbReference type="PANTHER" id="PTHR23506:SF4">
    <property type="entry name" value="PORTABELLA"/>
    <property type="match status" value="1"/>
</dbReference>
<feature type="transmembrane region" description="Helical" evidence="6">
    <location>
        <begin position="315"/>
        <end position="337"/>
    </location>
</feature>
<keyword evidence="4 6" id="KW-1133">Transmembrane helix</keyword>
<evidence type="ECO:0000256" key="4">
    <source>
        <dbReference type="ARBA" id="ARBA00022989"/>
    </source>
</evidence>
<evidence type="ECO:0000256" key="1">
    <source>
        <dbReference type="ARBA" id="ARBA00004141"/>
    </source>
</evidence>
<gene>
    <name evidence="8" type="primary">CSON014766</name>
    <name evidence="10" type="synonym">CSON011665</name>
</gene>
<feature type="domain" description="Major facilitator superfamily (MFS) profile" evidence="7">
    <location>
        <begin position="22"/>
        <end position="466"/>
    </location>
</feature>
<feature type="transmembrane region" description="Helical" evidence="6">
    <location>
        <begin position="111"/>
        <end position="130"/>
    </location>
</feature>
<evidence type="ECO:0000313" key="10">
    <source>
        <dbReference type="EMBL" id="SSX35931.1"/>
    </source>
</evidence>
<protein>
    <submittedName>
        <fullName evidence="10">CSON011665 protein</fullName>
    </submittedName>
    <submittedName>
        <fullName evidence="8">CSON014766 protein</fullName>
    </submittedName>
</protein>
<feature type="transmembrane region" description="Helical" evidence="6">
    <location>
        <begin position="142"/>
        <end position="161"/>
    </location>
</feature>
<evidence type="ECO:0000256" key="5">
    <source>
        <dbReference type="ARBA" id="ARBA00023136"/>
    </source>
</evidence>
<feature type="transmembrane region" description="Helical" evidence="6">
    <location>
        <begin position="369"/>
        <end position="391"/>
    </location>
</feature>
<keyword evidence="2" id="KW-0813">Transport</keyword>
<feature type="transmembrane region" description="Helical" evidence="6">
    <location>
        <begin position="412"/>
        <end position="433"/>
    </location>
</feature>
<keyword evidence="3 6" id="KW-0812">Transmembrane</keyword>
<organism evidence="8">
    <name type="scientific">Culicoides sonorensis</name>
    <name type="common">Biting midge</name>
    <dbReference type="NCBI Taxonomy" id="179676"/>
    <lineage>
        <taxon>Eukaryota</taxon>
        <taxon>Metazoa</taxon>
        <taxon>Ecdysozoa</taxon>
        <taxon>Arthropoda</taxon>
        <taxon>Hexapoda</taxon>
        <taxon>Insecta</taxon>
        <taxon>Pterygota</taxon>
        <taxon>Neoptera</taxon>
        <taxon>Endopterygota</taxon>
        <taxon>Diptera</taxon>
        <taxon>Nematocera</taxon>
        <taxon>Chironomoidea</taxon>
        <taxon>Ceratopogonidae</taxon>
        <taxon>Ceratopogoninae</taxon>
        <taxon>Culicoides</taxon>
        <taxon>Monoculicoides</taxon>
    </lineage>
</organism>
<dbReference type="InterPro" id="IPR036259">
    <property type="entry name" value="MFS_trans_sf"/>
</dbReference>
<evidence type="ECO:0000256" key="2">
    <source>
        <dbReference type="ARBA" id="ARBA00022448"/>
    </source>
</evidence>
<feature type="transmembrane region" description="Helical" evidence="6">
    <location>
        <begin position="232"/>
        <end position="256"/>
    </location>
</feature>
<evidence type="ECO:0000256" key="6">
    <source>
        <dbReference type="SAM" id="Phobius"/>
    </source>
</evidence>
<dbReference type="EMBL" id="UFQT01005172">
    <property type="protein sequence ID" value="SSX35931.1"/>
    <property type="molecule type" value="Genomic_DNA"/>
</dbReference>
<feature type="transmembrane region" description="Helical" evidence="6">
    <location>
        <begin position="167"/>
        <end position="190"/>
    </location>
</feature>
<dbReference type="FunFam" id="1.20.1250.20:FF:000401">
    <property type="entry name" value="Vesicular amine transporter"/>
    <property type="match status" value="1"/>
</dbReference>
<reference evidence="8" key="1">
    <citation type="submission" date="2018-04" db="EMBL/GenBank/DDBJ databases">
        <authorList>
            <person name="Go L.Y."/>
            <person name="Mitchell J.A."/>
        </authorList>
    </citation>
    <scope>NUCLEOTIDE SEQUENCE</scope>
    <source>
        <tissue evidence="8">Whole organism</tissue>
    </source>
</reference>
<feature type="transmembrane region" description="Helical" evidence="6">
    <location>
        <begin position="344"/>
        <end position="363"/>
    </location>
</feature>
<name>A0A336L2F9_CULSO</name>
<dbReference type="GO" id="GO:0005335">
    <property type="term" value="F:serotonin:sodium:chloride symporter activity"/>
    <property type="evidence" value="ECO:0007669"/>
    <property type="project" value="TreeGrafter"/>
</dbReference>
<sequence length="497" mass="54596">MSHFEFSYNMFQMKQAESRIWVAIIVYISLFMDNILLTVIVPILPDYLSTTSEKMPASVAYKNYDLHYVSKFMGDKILPAKNISLNEHIQDPLLVDAKNQNRSVNYNEENASIGMLLGIKAIVQLIFNPVIGSLTTKFGYRLPLLFGTSNLLIASLVFAIGESYMSLFFARAIQGIGSACLNVCGMSLIAHLYPEDDKRSKVMGIILGSVALGVLIGYPFGGFLYDFAGKSVPFYTIAVVLMLNLILQINCIEFHVQTESGLGGESSNWWPLLSDRIITLIVCSIWISTSAMAILEPCLPLWLIENLHPKKWQIGTVFVPDSLGYFIGTNFCGSFAYKHGQIKIAVCSLIVVGLSCMLIPSATSISGLLIPHFGLGLGIGALDSALVPLLASAVDSKYTDNDSISSNSISNYGAVYAIQQMAVSLAYSIAPMLGGELAQAIGFPWLMRFIGVINIGYGLFFLYQNLKGPSIKKSNHILLRSTDTSEDSYKRFYDTID</sequence>
<keyword evidence="5 6" id="KW-0472">Membrane</keyword>
<dbReference type="GO" id="GO:0043195">
    <property type="term" value="C:terminal bouton"/>
    <property type="evidence" value="ECO:0007669"/>
    <property type="project" value="TreeGrafter"/>
</dbReference>
<dbReference type="InterPro" id="IPR050930">
    <property type="entry name" value="MFS_Vesicular_Transporter"/>
</dbReference>
<reference evidence="9" key="2">
    <citation type="submission" date="2018-07" db="EMBL/GenBank/DDBJ databases">
        <authorList>
            <person name="Quirk P.G."/>
            <person name="Krulwich T.A."/>
        </authorList>
    </citation>
    <scope>NUCLEOTIDE SEQUENCE</scope>
</reference>
<dbReference type="EMBL" id="UFQS01000867">
    <property type="protein sequence ID" value="SSX07400.1"/>
    <property type="molecule type" value="Genomic_DNA"/>
</dbReference>
<proteinExistence type="predicted"/>
<dbReference type="InterPro" id="IPR011701">
    <property type="entry name" value="MFS"/>
</dbReference>